<sequence>IEGLKAEMLELKKLVLETMEVTKKHQTERATTRSYSRPRGCPACREAQSGEMYTHCYKCGQGGHLARGCRQNRGQQGNWKGLLGSDPQHPHTKHSVPPQTNQAPIQNFHLPQQLTT</sequence>
<organism evidence="4 5">
    <name type="scientific">Poecilia mexicana</name>
    <dbReference type="NCBI Taxonomy" id="48701"/>
    <lineage>
        <taxon>Eukaryota</taxon>
        <taxon>Metazoa</taxon>
        <taxon>Chordata</taxon>
        <taxon>Craniata</taxon>
        <taxon>Vertebrata</taxon>
        <taxon>Euteleostomi</taxon>
        <taxon>Actinopterygii</taxon>
        <taxon>Neopterygii</taxon>
        <taxon>Teleostei</taxon>
        <taxon>Neoteleostei</taxon>
        <taxon>Acanthomorphata</taxon>
        <taxon>Ovalentaria</taxon>
        <taxon>Atherinomorphae</taxon>
        <taxon>Cyprinodontiformes</taxon>
        <taxon>Poeciliidae</taxon>
        <taxon>Poeciliinae</taxon>
        <taxon>Poecilia</taxon>
    </lineage>
</organism>
<reference evidence="4" key="2">
    <citation type="submission" date="2025-09" db="UniProtKB">
        <authorList>
            <consortium name="Ensembl"/>
        </authorList>
    </citation>
    <scope>IDENTIFICATION</scope>
</reference>
<protein>
    <recommendedName>
        <fullName evidence="3">CCHC-type domain-containing protein</fullName>
    </recommendedName>
</protein>
<evidence type="ECO:0000313" key="5">
    <source>
        <dbReference type="Proteomes" id="UP000261480"/>
    </source>
</evidence>
<dbReference type="GO" id="GO:0008270">
    <property type="term" value="F:zinc ion binding"/>
    <property type="evidence" value="ECO:0007669"/>
    <property type="project" value="UniProtKB-KW"/>
</dbReference>
<dbReference type="InterPro" id="IPR001878">
    <property type="entry name" value="Znf_CCHC"/>
</dbReference>
<feature type="domain" description="CCHC-type" evidence="3">
    <location>
        <begin position="56"/>
        <end position="71"/>
    </location>
</feature>
<dbReference type="SMART" id="SM00343">
    <property type="entry name" value="ZnF_C2HC"/>
    <property type="match status" value="1"/>
</dbReference>
<feature type="region of interest" description="Disordered" evidence="2">
    <location>
        <begin position="70"/>
        <end position="116"/>
    </location>
</feature>
<keyword evidence="1" id="KW-0862">Zinc</keyword>
<dbReference type="Ensembl" id="ENSPMET00000007103.1">
    <property type="protein sequence ID" value="ENSPMEP00000005682.1"/>
    <property type="gene ID" value="ENSPMEG00000007090.1"/>
</dbReference>
<reference evidence="4" key="1">
    <citation type="submission" date="2025-08" db="UniProtKB">
        <authorList>
            <consortium name="Ensembl"/>
        </authorList>
    </citation>
    <scope>IDENTIFICATION</scope>
</reference>
<dbReference type="Proteomes" id="UP000261480">
    <property type="component" value="Unplaced"/>
</dbReference>
<keyword evidence="1" id="KW-0863">Zinc-finger</keyword>
<accession>A0A3B3WSE5</accession>
<keyword evidence="1" id="KW-0479">Metal-binding</keyword>
<evidence type="ECO:0000256" key="2">
    <source>
        <dbReference type="SAM" id="MobiDB-lite"/>
    </source>
</evidence>
<evidence type="ECO:0000313" key="4">
    <source>
        <dbReference type="Ensembl" id="ENSPMEP00000005682.1"/>
    </source>
</evidence>
<feature type="compositionally biased region" description="Polar residues" evidence="2">
    <location>
        <begin position="97"/>
        <end position="116"/>
    </location>
</feature>
<proteinExistence type="predicted"/>
<dbReference type="InterPro" id="IPR036875">
    <property type="entry name" value="Znf_CCHC_sf"/>
</dbReference>
<keyword evidence="5" id="KW-1185">Reference proteome</keyword>
<evidence type="ECO:0000256" key="1">
    <source>
        <dbReference type="PROSITE-ProRule" id="PRU00047"/>
    </source>
</evidence>
<dbReference type="AlphaFoldDB" id="A0A3B3WSE5"/>
<dbReference type="PROSITE" id="PS50158">
    <property type="entry name" value="ZF_CCHC"/>
    <property type="match status" value="1"/>
</dbReference>
<dbReference type="SUPFAM" id="SSF57756">
    <property type="entry name" value="Retrovirus zinc finger-like domains"/>
    <property type="match status" value="1"/>
</dbReference>
<dbReference type="Gene3D" id="4.10.60.10">
    <property type="entry name" value="Zinc finger, CCHC-type"/>
    <property type="match status" value="1"/>
</dbReference>
<evidence type="ECO:0000259" key="3">
    <source>
        <dbReference type="PROSITE" id="PS50158"/>
    </source>
</evidence>
<dbReference type="GO" id="GO:0003676">
    <property type="term" value="F:nucleic acid binding"/>
    <property type="evidence" value="ECO:0007669"/>
    <property type="project" value="InterPro"/>
</dbReference>
<name>A0A3B3WSE5_9TELE</name>